<dbReference type="PANTHER" id="PTHR10353">
    <property type="entry name" value="GLYCOSYL HYDROLASE"/>
    <property type="match status" value="1"/>
</dbReference>
<dbReference type="Proteomes" id="UP001500016">
    <property type="component" value="Unassembled WGS sequence"/>
</dbReference>
<comment type="catalytic activity">
    <reaction evidence="1 9">
        <text>Hydrolysis of terminal, non-reducing beta-D-glucosyl residues with release of beta-D-glucose.</text>
        <dbReference type="EC" id="3.2.1.21"/>
    </reaction>
</comment>
<dbReference type="NCBIfam" id="TIGR03356">
    <property type="entry name" value="BGL"/>
    <property type="match status" value="1"/>
</dbReference>
<dbReference type="RefSeq" id="WP_344531377.1">
    <property type="nucleotide sequence ID" value="NZ_BAAAPE010000013.1"/>
</dbReference>
<keyword evidence="8" id="KW-0624">Polysaccharide degradation</keyword>
<comment type="caution">
    <text evidence="10">The sequence shown here is derived from an EMBL/GenBank/DDBJ whole genome shotgun (WGS) entry which is preliminary data.</text>
</comment>
<evidence type="ECO:0000256" key="3">
    <source>
        <dbReference type="ARBA" id="ARBA00012744"/>
    </source>
</evidence>
<evidence type="ECO:0000256" key="1">
    <source>
        <dbReference type="ARBA" id="ARBA00000448"/>
    </source>
</evidence>
<dbReference type="Pfam" id="PF00232">
    <property type="entry name" value="Glyco_hydro_1"/>
    <property type="match status" value="1"/>
</dbReference>
<keyword evidence="11" id="KW-1185">Reference proteome</keyword>
<evidence type="ECO:0000256" key="5">
    <source>
        <dbReference type="ARBA" id="ARBA00023001"/>
    </source>
</evidence>
<evidence type="ECO:0000313" key="10">
    <source>
        <dbReference type="EMBL" id="GAA2086165.1"/>
    </source>
</evidence>
<accession>A0ABN2W8S4</accession>
<evidence type="ECO:0000256" key="7">
    <source>
        <dbReference type="ARBA" id="ARBA00023295"/>
    </source>
</evidence>
<reference evidence="10 11" key="1">
    <citation type="journal article" date="2019" name="Int. J. Syst. Evol. Microbiol.">
        <title>The Global Catalogue of Microorganisms (GCM) 10K type strain sequencing project: providing services to taxonomists for standard genome sequencing and annotation.</title>
        <authorList>
            <consortium name="The Broad Institute Genomics Platform"/>
            <consortium name="The Broad Institute Genome Sequencing Center for Infectious Disease"/>
            <person name="Wu L."/>
            <person name="Ma J."/>
        </authorList>
    </citation>
    <scope>NUCLEOTIDE SEQUENCE [LARGE SCALE GENOMIC DNA]</scope>
    <source>
        <strain evidence="10 11">JCM 15478</strain>
    </source>
</reference>
<keyword evidence="6" id="KW-0119">Carbohydrate metabolism</keyword>
<evidence type="ECO:0000313" key="11">
    <source>
        <dbReference type="Proteomes" id="UP001500016"/>
    </source>
</evidence>
<dbReference type="EMBL" id="BAAAPE010000013">
    <property type="protein sequence ID" value="GAA2086165.1"/>
    <property type="molecule type" value="Genomic_DNA"/>
</dbReference>
<comment type="similarity">
    <text evidence="2 9">Belongs to the glycosyl hydrolase 1 family.</text>
</comment>
<dbReference type="Gene3D" id="3.20.20.80">
    <property type="entry name" value="Glycosidases"/>
    <property type="match status" value="1"/>
</dbReference>
<dbReference type="InterPro" id="IPR033132">
    <property type="entry name" value="GH_1_N_CS"/>
</dbReference>
<proteinExistence type="inferred from homology"/>
<keyword evidence="5" id="KW-0136">Cellulose degradation</keyword>
<evidence type="ECO:0000256" key="2">
    <source>
        <dbReference type="ARBA" id="ARBA00010838"/>
    </source>
</evidence>
<dbReference type="PROSITE" id="PS00653">
    <property type="entry name" value="GLYCOSYL_HYDROL_F1_2"/>
    <property type="match status" value="1"/>
</dbReference>
<name>A0ABN2W8S4_9ACTN</name>
<evidence type="ECO:0000256" key="9">
    <source>
        <dbReference type="RuleBase" id="RU361175"/>
    </source>
</evidence>
<gene>
    <name evidence="10" type="ORF">GCM10009801_48400</name>
</gene>
<dbReference type="InterPro" id="IPR017736">
    <property type="entry name" value="Glyco_hydro_1_beta-glucosidase"/>
</dbReference>
<keyword evidence="7 9" id="KW-0326">Glycosidase</keyword>
<sequence length="457" mass="50057">MSDTHRPDLAALPADFVWGAATAAYQIEGAAAEDGRSPSIWDTFSHTPGKVAGGDTGDVACDHYHRWPEDLALLGELGLDAYRFSIAWPRVVPDGDGTVNERGLAFYDRLTDALLEAGITPFPTLYHWDLPQALQDRGGWPARETAEHFAAYAAAVADRLGDRIQNWATLNEPLCSAWIGHYEGTMAPGLTDMAAAVRASFHLHLGHGLATQAIRAAVPDARVGIVNNLTHCDPATDSEADRAAAYRSDGHNNRWWMDPLHGRGYPQDMVELYGTEPPARAGDLETIAAPLDWLGLNYYFRSVTADDPSGPLPHARPIDLPAGTPVTGMGWEVHAEGLTKTLRRITEEYGARCLYVTENGSAYPDVVGPDGQIHDPERTRYLDEHLAACARAVRAGVPLAGYFAWSLLDNFEWAYGYAQRFGLVHVDYGTQRRTIKTSGHHYADVVRGHRARRSRAA</sequence>
<keyword evidence="4 9" id="KW-0378">Hydrolase</keyword>
<dbReference type="InterPro" id="IPR001360">
    <property type="entry name" value="Glyco_hydro_1"/>
</dbReference>
<dbReference type="InterPro" id="IPR017853">
    <property type="entry name" value="GH"/>
</dbReference>
<organism evidence="10 11">
    <name type="scientific">Streptomyces albiaxialis</name>
    <dbReference type="NCBI Taxonomy" id="329523"/>
    <lineage>
        <taxon>Bacteria</taxon>
        <taxon>Bacillati</taxon>
        <taxon>Actinomycetota</taxon>
        <taxon>Actinomycetes</taxon>
        <taxon>Kitasatosporales</taxon>
        <taxon>Streptomycetaceae</taxon>
        <taxon>Streptomyces</taxon>
    </lineage>
</organism>
<dbReference type="EC" id="3.2.1.21" evidence="3 9"/>
<dbReference type="PANTHER" id="PTHR10353:SF36">
    <property type="entry name" value="LP05116P"/>
    <property type="match status" value="1"/>
</dbReference>
<evidence type="ECO:0000256" key="6">
    <source>
        <dbReference type="ARBA" id="ARBA00023277"/>
    </source>
</evidence>
<dbReference type="SUPFAM" id="SSF51445">
    <property type="entry name" value="(Trans)glycosidases"/>
    <property type="match status" value="1"/>
</dbReference>
<evidence type="ECO:0000256" key="8">
    <source>
        <dbReference type="ARBA" id="ARBA00023326"/>
    </source>
</evidence>
<evidence type="ECO:0000256" key="4">
    <source>
        <dbReference type="ARBA" id="ARBA00022801"/>
    </source>
</evidence>
<dbReference type="PRINTS" id="PR00131">
    <property type="entry name" value="GLHYDRLASE1"/>
</dbReference>
<protein>
    <recommendedName>
        <fullName evidence="3 9">Beta-glucosidase</fullName>
        <ecNumber evidence="3 9">3.2.1.21</ecNumber>
    </recommendedName>
</protein>